<dbReference type="Proteomes" id="UP001404845">
    <property type="component" value="Unassembled WGS sequence"/>
</dbReference>
<accession>A0ABU9ZHH3</accession>
<proteinExistence type="predicted"/>
<keyword evidence="2" id="KW-1185">Reference proteome</keyword>
<protein>
    <submittedName>
        <fullName evidence="1">Uncharacterized protein</fullName>
    </submittedName>
</protein>
<gene>
    <name evidence="1" type="ORF">PUR21_24330</name>
</gene>
<comment type="caution">
    <text evidence="1">The sequence shown here is derived from an EMBL/GenBank/DDBJ whole genome shotgun (WGS) entry which is preliminary data.</text>
</comment>
<organism evidence="1 2">
    <name type="scientific">Methylorubrum rhodesianum</name>
    <dbReference type="NCBI Taxonomy" id="29427"/>
    <lineage>
        <taxon>Bacteria</taxon>
        <taxon>Pseudomonadati</taxon>
        <taxon>Pseudomonadota</taxon>
        <taxon>Alphaproteobacteria</taxon>
        <taxon>Hyphomicrobiales</taxon>
        <taxon>Methylobacteriaceae</taxon>
        <taxon>Methylorubrum</taxon>
    </lineage>
</organism>
<evidence type="ECO:0000313" key="1">
    <source>
        <dbReference type="EMBL" id="MEN3230712.1"/>
    </source>
</evidence>
<name>A0ABU9ZHH3_9HYPH</name>
<dbReference type="EMBL" id="JAQYXL010000001">
    <property type="protein sequence ID" value="MEN3230712.1"/>
    <property type="molecule type" value="Genomic_DNA"/>
</dbReference>
<sequence>MDRTVLLELLALAERHVVQGERHLNRQREIVAETEAAGRDGALAREVLRTFEATQATCVADRDRLLKELEQASG</sequence>
<evidence type="ECO:0000313" key="2">
    <source>
        <dbReference type="Proteomes" id="UP001404845"/>
    </source>
</evidence>
<dbReference type="RefSeq" id="WP_183667044.1">
    <property type="nucleotide sequence ID" value="NZ_JACHOS010000003.1"/>
</dbReference>
<reference evidence="1 2" key="1">
    <citation type="journal article" date="2023" name="PLoS ONE">
        <title>Complete genome assembly of Hawai'i environmental nontuberculous mycobacteria reveals unexpected co-isolation with methylobacteria.</title>
        <authorList>
            <person name="Hendrix J."/>
            <person name="Epperson L.E."/>
            <person name="Tong E.I."/>
            <person name="Chan Y.L."/>
            <person name="Hasan N.A."/>
            <person name="Dawrs S.N."/>
            <person name="Norton G.J."/>
            <person name="Virdi R."/>
            <person name="Crooks J.L."/>
            <person name="Chan E.D."/>
            <person name="Honda J.R."/>
            <person name="Strong M."/>
        </authorList>
    </citation>
    <scope>NUCLEOTIDE SEQUENCE [LARGE SCALE GENOMIC DNA]</scope>
    <source>
        <strain evidence="1 2">NJH_HI01</strain>
    </source>
</reference>